<gene>
    <name evidence="2" type="primary">NCL1_14214</name>
    <name evidence="2" type="ORF">NPIL_68841</name>
</gene>
<protein>
    <submittedName>
        <fullName evidence="2">Uncharacterized protein</fullName>
    </submittedName>
</protein>
<organism evidence="2 3">
    <name type="scientific">Nephila pilipes</name>
    <name type="common">Giant wood spider</name>
    <name type="synonym">Nephila maculata</name>
    <dbReference type="NCBI Taxonomy" id="299642"/>
    <lineage>
        <taxon>Eukaryota</taxon>
        <taxon>Metazoa</taxon>
        <taxon>Ecdysozoa</taxon>
        <taxon>Arthropoda</taxon>
        <taxon>Chelicerata</taxon>
        <taxon>Arachnida</taxon>
        <taxon>Araneae</taxon>
        <taxon>Araneomorphae</taxon>
        <taxon>Entelegynae</taxon>
        <taxon>Araneoidea</taxon>
        <taxon>Nephilidae</taxon>
        <taxon>Nephila</taxon>
    </lineage>
</organism>
<reference evidence="2" key="1">
    <citation type="submission" date="2020-08" db="EMBL/GenBank/DDBJ databases">
        <title>Multicomponent nature underlies the extraordinary mechanical properties of spider dragline silk.</title>
        <authorList>
            <person name="Kono N."/>
            <person name="Nakamura H."/>
            <person name="Mori M."/>
            <person name="Yoshida Y."/>
            <person name="Ohtoshi R."/>
            <person name="Malay A.D."/>
            <person name="Moran D.A.P."/>
            <person name="Tomita M."/>
            <person name="Numata K."/>
            <person name="Arakawa K."/>
        </authorList>
    </citation>
    <scope>NUCLEOTIDE SEQUENCE</scope>
</reference>
<feature type="compositionally biased region" description="Basic and acidic residues" evidence="1">
    <location>
        <begin position="151"/>
        <end position="165"/>
    </location>
</feature>
<feature type="region of interest" description="Disordered" evidence="1">
    <location>
        <begin position="143"/>
        <end position="165"/>
    </location>
</feature>
<feature type="compositionally biased region" description="Polar residues" evidence="1">
    <location>
        <begin position="221"/>
        <end position="237"/>
    </location>
</feature>
<feature type="region of interest" description="Disordered" evidence="1">
    <location>
        <begin position="90"/>
        <end position="115"/>
    </location>
</feature>
<evidence type="ECO:0000256" key="1">
    <source>
        <dbReference type="SAM" id="MobiDB-lite"/>
    </source>
</evidence>
<dbReference type="EMBL" id="BMAW01011158">
    <property type="protein sequence ID" value="GFT22258.1"/>
    <property type="molecule type" value="Genomic_DNA"/>
</dbReference>
<proteinExistence type="predicted"/>
<dbReference type="OrthoDB" id="6433382at2759"/>
<accession>A0A8X6TL79</accession>
<sequence length="922" mass="105609">MTLSRYVGEIIAKEYNQRKILKLLPWGASDISNKKIGNSDTRLPFHSTVLPVESFPLQNKHSNPESTDISSNGNKLFAYPNLNHHTPPESYVSEITSPPESRFHHPSFETNPNNERGPFPTSHPYHLSGINKHGFQPAFSSGIHSNANLRDPVDHKGHDRKEKLSHISETDFTTTKNPIVFENLEESFIPSSGTRSEPSPPNVHSAFYNGENAKETHRLESPQTNTEFNEQGNNPSVNRHHDFNLNRNPWRNGIETESGFSDQHSNINRDRFLPKIYNEHAVPEDPDVSTNVLEIPKITKKFENIGNQVHSNPITQTNEDVHDVFEGFFNLSKNHPLPDQENFHNPYFIPSESNRGRISDNSYIHSYPIFPHLSITNNSGNNHRWRDNASPFSNSEVTFSTDNPILTTNTYDNYNRETTPPNYSNQFPDSVAVKANQRTVGSLPVNFAPREIVHNSRKWDDTSLRPVPDSNKHENIFNKATDTYFSTLTPLNRQSIDQHLNHRSDIPSETDHNVNIESITFSSIEEDLSKPTKQPSSHVSLDAVREGVPSHQIRFQNAFRNYKPDEIIIDVEKIPTQPPPDSTLRLQSRVYPGDEYPNRRISPTLIRPLGGQKNEQVIGETWQGRPIQTENYPRANNLPIRYRNGASFQTRKNNLLLYHPRNDSNQPQHRQQHDNNIQKLTYPNHRPASQQVNSFRPYHQMNNLPPGVSMHPRHPKAPYAEMFHSNMPPSVAQGNNFRTLKPHRQRHHKKKERLPNSCCRTNGGSCCRSGGSCCTSHRGRALRVKQPCCSSTKLKNEQPFPARQNHIVVQNRIPLQQNQVITQNRAPLQQNQVITQNRAPLQQNQMITQNRALLQQNQVITQNRVSPWQNQAPTQNKLPSPQQVQKTIENQKDRCQKEKLCRTLYESTQQVMVCRNAQIDGC</sequence>
<feature type="region of interest" description="Disordered" evidence="1">
    <location>
        <begin position="216"/>
        <end position="241"/>
    </location>
</feature>
<dbReference type="AlphaFoldDB" id="A0A8X6TL79"/>
<keyword evidence="3" id="KW-1185">Reference proteome</keyword>
<name>A0A8X6TL79_NEPPI</name>
<dbReference type="Proteomes" id="UP000887013">
    <property type="component" value="Unassembled WGS sequence"/>
</dbReference>
<evidence type="ECO:0000313" key="2">
    <source>
        <dbReference type="EMBL" id="GFT22258.1"/>
    </source>
</evidence>
<evidence type="ECO:0000313" key="3">
    <source>
        <dbReference type="Proteomes" id="UP000887013"/>
    </source>
</evidence>
<comment type="caution">
    <text evidence="2">The sequence shown here is derived from an EMBL/GenBank/DDBJ whole genome shotgun (WGS) entry which is preliminary data.</text>
</comment>